<proteinExistence type="predicted"/>
<sequence length="82" mass="8983">MRWYWTGWFEQLIPGLSALAYGWGYGVCPPAGADPDPAAHPPALPRALPHALPRAHPERPAGHVPPTPAERELWSQLTDVGR</sequence>
<dbReference type="RefSeq" id="WP_313762584.1">
    <property type="nucleotide sequence ID" value="NZ_BAAAVH010000050.1"/>
</dbReference>
<feature type="compositionally biased region" description="Low complexity" evidence="1">
    <location>
        <begin position="45"/>
        <end position="54"/>
    </location>
</feature>
<protein>
    <submittedName>
        <fullName evidence="2">DUF6059 family protein</fullName>
    </submittedName>
</protein>
<accession>A0ABW1F9A0</accession>
<name>A0ABW1F9A0_9ACTN</name>
<reference evidence="3" key="1">
    <citation type="journal article" date="2019" name="Int. J. Syst. Evol. Microbiol.">
        <title>The Global Catalogue of Microorganisms (GCM) 10K type strain sequencing project: providing services to taxonomists for standard genome sequencing and annotation.</title>
        <authorList>
            <consortium name="The Broad Institute Genomics Platform"/>
            <consortium name="The Broad Institute Genome Sequencing Center for Infectious Disease"/>
            <person name="Wu L."/>
            <person name="Ma J."/>
        </authorList>
    </citation>
    <scope>NUCLEOTIDE SEQUENCE [LARGE SCALE GENOMIC DNA]</scope>
    <source>
        <strain evidence="3">CGMCC 4.1469</strain>
    </source>
</reference>
<evidence type="ECO:0000256" key="1">
    <source>
        <dbReference type="SAM" id="MobiDB-lite"/>
    </source>
</evidence>
<keyword evidence="3" id="KW-1185">Reference proteome</keyword>
<dbReference type="Pfam" id="PF19534">
    <property type="entry name" value="DUF6059"/>
    <property type="match status" value="1"/>
</dbReference>
<dbReference type="Proteomes" id="UP001596067">
    <property type="component" value="Unassembled WGS sequence"/>
</dbReference>
<feature type="region of interest" description="Disordered" evidence="1">
    <location>
        <begin position="32"/>
        <end position="82"/>
    </location>
</feature>
<comment type="caution">
    <text evidence="2">The sequence shown here is derived from an EMBL/GenBank/DDBJ whole genome shotgun (WGS) entry which is preliminary data.</text>
</comment>
<dbReference type="EMBL" id="JBHSOD010000092">
    <property type="protein sequence ID" value="MFC5890700.1"/>
    <property type="molecule type" value="Genomic_DNA"/>
</dbReference>
<dbReference type="InterPro" id="IPR045701">
    <property type="entry name" value="DUF6059"/>
</dbReference>
<organism evidence="2 3">
    <name type="scientific">Kitasatospora aburaviensis</name>
    <dbReference type="NCBI Taxonomy" id="67265"/>
    <lineage>
        <taxon>Bacteria</taxon>
        <taxon>Bacillati</taxon>
        <taxon>Actinomycetota</taxon>
        <taxon>Actinomycetes</taxon>
        <taxon>Kitasatosporales</taxon>
        <taxon>Streptomycetaceae</taxon>
        <taxon>Kitasatospora</taxon>
    </lineage>
</organism>
<evidence type="ECO:0000313" key="2">
    <source>
        <dbReference type="EMBL" id="MFC5890700.1"/>
    </source>
</evidence>
<evidence type="ECO:0000313" key="3">
    <source>
        <dbReference type="Proteomes" id="UP001596067"/>
    </source>
</evidence>
<gene>
    <name evidence="2" type="ORF">ACFP0N_37680</name>
</gene>